<dbReference type="SUPFAM" id="SSF53067">
    <property type="entry name" value="Actin-like ATPase domain"/>
    <property type="match status" value="2"/>
</dbReference>
<feature type="compositionally biased region" description="Polar residues" evidence="2">
    <location>
        <begin position="976"/>
        <end position="988"/>
    </location>
</feature>
<feature type="region of interest" description="Disordered" evidence="2">
    <location>
        <begin position="2261"/>
        <end position="2299"/>
    </location>
</feature>
<dbReference type="SMART" id="SM00268">
    <property type="entry name" value="ACTIN"/>
    <property type="match status" value="1"/>
</dbReference>
<dbReference type="OrthoDB" id="5572108at2759"/>
<sequence>MVGKKSGKALLREEGLERTDNNMDLTSWPVVPAINQKNYYTDYLKRDEQILAVRTQQEEARGKMVKEARERDRERAGVGQQGEDGDVEMRGEDDDEEDGEAEGDVEMDGTKCIVLHLGSQNLRVGLASNALPKTVPMVIARRAPQAESELGDGEPAPKRVKLENGLWPNEPEKRLGEDFAKKFTGMSNDLKVRMRANKRKVLPQSRDMVTSHNRRHTYDTITEMNDTMRIDWTDVSAKPEYITGMDALRIPDESKPRYRLFWPIRHGWLNEADYKNARFLWEDIRVILMEAIKSQIGIQPRQFNEYSCVIAVPDYYERNNVTAMLEMALIEFNFSKVAFIQEGLAASFGAGVMTACIVDIGDQKTSISCIEDGMIVENSRVNLKVGGNDITNLFVKMILYNHFPYADINLKRRHDYLLAEELKHKLLTVTEADISVSMYDFHLRAPGQDTRKYTCKIYDEVILPVTALNRPEVFDHDGKLTGRNTLVDRSYDIYDGKPNDPTSSAQAEILNAIAPPEVLAEYKPKAPANGITNGNLPTVGNDVDGTDSRRPSVAALPAWNQDGADAPTPQPSHASSPVRQLDPVNGTGTPAPEDASTPLPAAETAIPFFNNMAVPRLPTPEPDEPLPLERRSDLLPVFPLVNAIMVSINHAARGSPGRTRDFLGSILLIGGASTTGGLATYIEEQLQGQMAGYSKDVVVGRPPRELDAQVVGWKGASVFARMGRTNDSWVTGALYERLGERVLGQTASENEDRLNVFFHSHANAKANSSLAITNMICAAKKPNSAPDPVLPSHDTSSNNTPTQNTLVHTSDPAYNIISDTWIDGHRQEHPRLRPFSDHAIEKAILAVDFGELQVPERFTDLVEDTDHDGNPREPTNAEVAQLQEALAREVPHFRYESFWALLVLWQELHRAKRERGRDRDFGSPFSEDEIADMEEGSSWPGYAGTSRTQHRDDETDPAHDAEPSQPPTPSLPAHNRTVNDGQNSSSPPSGLDANIIPDGQITSLRAQYPRLQQFSDYAIQEVIRRVDLAHLAVPAQFNDLVLGTDANGAFHEPTVTEVFELEEALAGQVPDFGHESFGVLIVLWQERSRAHQLVLFHPVADPLDATTTPLYAPTTPPQQPINTRNPELSPTPTLVNSPAPAATATATATGHRTATAPPPGPTRSTRALSGATLNNDLVGRARSVEPASTGVFAESAALATSLRRRRAVSGEAAIGGNDEHRTRRRRLSEDLGLGDGGDAANDVDDGGSESEGDDDNDVAAQARDTAPAPVTPTHAPSNLNTPTDIAPASTPPTRDSTSDDAHSSGSSIPSIHTEDIREIPDVWISGSREGFPRLQRFSDDAIGDALDAITFERLEVPEVFRELIEGTDDNDDYRDPTDVEVAQLREALAEQLPNFDFESASALIVLWQERLREDREREPERFRWRNPFDLVDGGYDGHEHDRARYQRFYDASPGPTWRGPSPDGEPSAHTPSTLADPHTPTDNLFQTQDPSPNADYSGATLVASPTTTPPFDHTVARPEDPADDATSTSPLDYTLSDLPNPFDELTVPNELAFNSDLVGRAGSEERPPPRETRMLHGYRRRWRLAADFVEVPTVVGPRFEQRRYSNSDESWLRSVRYGDAANDDDDGPESDDDGDVAGALVGLGISGAGLEAMDTLQPQVVTEDPTVNASESSSGPNITDSSHGTPTPDTVIPRSPERNHPAALSYDSEEEEQRQDQDADAGTHLEDLCRRNPGLKRLKDSLELELEQAVKFTNLLDGRDLDADTWSSAVGPSGPSAHYLALRDFPDLYSGVRAEPIPEDVDRFRQVYRTYPTSNAILHMFDDAIVATLRLWQCLEFERREHVTFFMLHAFLELGFPTFRLTILATRGKHPRLNELVIEDSHLRRALDYTMDHKARWKRRAAWSGSRRVFKSHSAGDLSSRDELGWAHRRWCDHRNAGILAGAGERVQGGPPAPRASSIQSATNERADGDNDPQTAEAGGATVVDAADEADIVAGQAISGGGTSDVDPTTTNPHLGQGFDGSADAPDDDENSDSFTFEEAFRCVMLDHSDVADLGRSNTSTIQGRSNEGNITTRWPQRFEPSRTSLRTDTNPGVGTSSRTKMRKRRSMDLGLRMAHGGDAAADGDNDALLSANGADDERFSNLSAVATDGSANTPNTEPARPNAVTMTPHALALRRRASGTTDRQGQQHRQGQEHQQEVILRQQRLNDHRHMTGREMQVADRTHRQIVNGNPGARATLQRSPFSFREEFGLPSGMLRGLGHGQLINGARPDGVSRDQASDDLPRASHGEPQTSGGGRSESDDMLWLELISPVENPVVVGSRPGGLQDSDDEQIISNSSGGGMPGRWPMSDEEEISPRTRPRRNALSLQGHHSQGDAAPNTNGDGSTGRNNRPRDAQHLPRATADGRPEPTQAEITSFRQQAASMLESDDRSVASVIIYLRDRRARQMRDARMAWAAEERERLSAETRDSGTASSASVKLGSHWYPSVPAHVIRARIEVLRQIRRQDPTEPSARRGPTTARIEELQWLLRNVWPTFSISHPPVDQPVPVRTIERRIRALRSSPNYNTEPTSPDSQQLAMLPRMEELERLLQFAGHRGGVGAASVREGGHEQGETQNMGSGALFEEFGEGMMRD</sequence>
<feature type="region of interest" description="Disordered" evidence="2">
    <location>
        <begin position="525"/>
        <end position="599"/>
    </location>
</feature>
<feature type="region of interest" description="Disordered" evidence="2">
    <location>
        <begin position="1449"/>
        <end position="1537"/>
    </location>
</feature>
<keyword evidence="4" id="KW-1185">Reference proteome</keyword>
<reference evidence="3 4" key="1">
    <citation type="submission" date="2015-06" db="EMBL/GenBank/DDBJ databases">
        <title>Draft genome of the ant-associated black yeast Phialophora attae CBS 131958.</title>
        <authorList>
            <person name="Moreno L.F."/>
            <person name="Stielow B.J."/>
            <person name="de Hoog S."/>
            <person name="Vicente V.A."/>
            <person name="Weiss V.A."/>
            <person name="de Vries M."/>
            <person name="Cruz L.M."/>
            <person name="Souza E.M."/>
        </authorList>
    </citation>
    <scope>NUCLEOTIDE SEQUENCE [LARGE SCALE GENOMIC DNA]</scope>
    <source>
        <strain evidence="3 4">CBS 131958</strain>
    </source>
</reference>
<feature type="region of interest" description="Disordered" evidence="2">
    <location>
        <begin position="783"/>
        <end position="807"/>
    </location>
</feature>
<proteinExistence type="inferred from homology"/>
<accession>A0A0N1HNC9</accession>
<dbReference type="EMBL" id="LFJN01000030">
    <property type="protein sequence ID" value="KPI36532.1"/>
    <property type="molecule type" value="Genomic_DNA"/>
</dbReference>
<feature type="compositionally biased region" description="Basic and acidic residues" evidence="2">
    <location>
        <begin position="949"/>
        <end position="962"/>
    </location>
</feature>
<feature type="compositionally biased region" description="Acidic residues" evidence="2">
    <location>
        <begin position="1621"/>
        <end position="1635"/>
    </location>
</feature>
<feature type="compositionally biased region" description="Polar residues" evidence="2">
    <location>
        <begin position="1480"/>
        <end position="1491"/>
    </location>
</feature>
<dbReference type="InterPro" id="IPR043129">
    <property type="entry name" value="ATPase_NBD"/>
</dbReference>
<feature type="region of interest" description="Disordered" evidence="2">
    <location>
        <begin position="56"/>
        <end position="104"/>
    </location>
</feature>
<comment type="similarity">
    <text evidence="1">Belongs to the actin family.</text>
</comment>
<organism evidence="3 4">
    <name type="scientific">Cyphellophora attinorum</name>
    <dbReference type="NCBI Taxonomy" id="1664694"/>
    <lineage>
        <taxon>Eukaryota</taxon>
        <taxon>Fungi</taxon>
        <taxon>Dikarya</taxon>
        <taxon>Ascomycota</taxon>
        <taxon>Pezizomycotina</taxon>
        <taxon>Eurotiomycetes</taxon>
        <taxon>Chaetothyriomycetidae</taxon>
        <taxon>Chaetothyriales</taxon>
        <taxon>Cyphellophoraceae</taxon>
        <taxon>Cyphellophora</taxon>
    </lineage>
</organism>
<protein>
    <submittedName>
        <fullName evidence="3">Putative actin-related protein 8</fullName>
    </submittedName>
</protein>
<dbReference type="VEuPathDB" id="FungiDB:AB675_4388"/>
<feature type="region of interest" description="Disordered" evidence="2">
    <location>
        <begin position="1943"/>
        <end position="1977"/>
    </location>
</feature>
<feature type="region of interest" description="Disordered" evidence="2">
    <location>
        <begin position="2082"/>
        <end position="2104"/>
    </location>
</feature>
<dbReference type="CDD" id="cd10206">
    <property type="entry name" value="ASKHA_NBD_Arp8-like"/>
    <property type="match status" value="1"/>
</dbReference>
<feature type="compositionally biased region" description="Basic and acidic residues" evidence="2">
    <location>
        <begin position="2272"/>
        <end position="2287"/>
    </location>
</feature>
<gene>
    <name evidence="3" type="ORF">AB675_4388</name>
</gene>
<comment type="caution">
    <text evidence="3">The sequence shown here is derived from an EMBL/GenBank/DDBJ whole genome shotgun (WGS) entry which is preliminary data.</text>
</comment>
<dbReference type="Pfam" id="PF00022">
    <property type="entry name" value="Actin"/>
    <property type="match status" value="1"/>
</dbReference>
<feature type="compositionally biased region" description="Polar residues" evidence="2">
    <location>
        <begin position="1664"/>
        <end position="1688"/>
    </location>
</feature>
<evidence type="ECO:0000256" key="2">
    <source>
        <dbReference type="SAM" id="MobiDB-lite"/>
    </source>
</evidence>
<feature type="compositionally biased region" description="Basic and acidic residues" evidence="2">
    <location>
        <begin position="2391"/>
        <end position="2407"/>
    </location>
</feature>
<feature type="region of interest" description="Disordered" evidence="2">
    <location>
        <begin position="1204"/>
        <end position="1314"/>
    </location>
</feature>
<feature type="compositionally biased region" description="Acidic residues" evidence="2">
    <location>
        <begin position="926"/>
        <end position="935"/>
    </location>
</feature>
<feature type="compositionally biased region" description="Polar residues" evidence="2">
    <location>
        <begin position="2082"/>
        <end position="2095"/>
    </location>
</feature>
<feature type="compositionally biased region" description="Polar residues" evidence="2">
    <location>
        <begin position="793"/>
        <end position="807"/>
    </location>
</feature>
<evidence type="ECO:0000256" key="1">
    <source>
        <dbReference type="RuleBase" id="RU000487"/>
    </source>
</evidence>
<feature type="compositionally biased region" description="Acidic residues" evidence="2">
    <location>
        <begin position="83"/>
        <end position="104"/>
    </location>
</feature>
<name>A0A0N1HNC9_9EURO</name>
<feature type="compositionally biased region" description="Low complexity" evidence="2">
    <location>
        <begin position="1137"/>
        <end position="1155"/>
    </location>
</feature>
<feature type="compositionally biased region" description="Acidic residues" evidence="2">
    <location>
        <begin position="1241"/>
        <end position="1257"/>
    </location>
</feature>
<feature type="region of interest" description="Disordered" evidence="2">
    <location>
        <begin position="2217"/>
        <end position="2241"/>
    </location>
</feature>
<feature type="region of interest" description="Disordered" evidence="2">
    <location>
        <begin position="1618"/>
        <end position="1638"/>
    </location>
</feature>
<feature type="compositionally biased region" description="Basic and acidic residues" evidence="2">
    <location>
        <begin position="56"/>
        <end position="76"/>
    </location>
</feature>
<feature type="region of interest" description="Disordered" evidence="2">
    <location>
        <begin position="1997"/>
        <end position="2033"/>
    </location>
</feature>
<dbReference type="Gene3D" id="3.30.420.40">
    <property type="match status" value="3"/>
</dbReference>
<dbReference type="STRING" id="1664694.A0A0N1HNC9"/>
<feature type="region of interest" description="Disordered" evidence="2">
    <location>
        <begin position="2176"/>
        <end position="2198"/>
    </location>
</feature>
<dbReference type="RefSeq" id="XP_017996495.1">
    <property type="nucleotide sequence ID" value="XM_018144522.1"/>
</dbReference>
<feature type="compositionally biased region" description="Polar residues" evidence="2">
    <location>
        <begin position="2378"/>
        <end position="2389"/>
    </location>
</feature>
<dbReference type="GeneID" id="28736402"/>
<dbReference type="InterPro" id="IPR004000">
    <property type="entry name" value="Actin"/>
</dbReference>
<dbReference type="Gene3D" id="3.90.640.10">
    <property type="entry name" value="Actin, Chain A, domain 4"/>
    <property type="match status" value="1"/>
</dbReference>
<feature type="region of interest" description="Disordered" evidence="2">
    <location>
        <begin position="1664"/>
        <end position="1727"/>
    </location>
</feature>
<dbReference type="FunFam" id="3.30.420.40:FF:000232">
    <property type="entry name" value="Actin-related protein 8"/>
    <property type="match status" value="1"/>
</dbReference>
<evidence type="ECO:0000313" key="3">
    <source>
        <dbReference type="EMBL" id="KPI36532.1"/>
    </source>
</evidence>
<evidence type="ECO:0000313" key="4">
    <source>
        <dbReference type="Proteomes" id="UP000038010"/>
    </source>
</evidence>
<feature type="compositionally biased region" description="Basic and acidic residues" evidence="2">
    <location>
        <begin position="1714"/>
        <end position="1727"/>
    </location>
</feature>
<dbReference type="Proteomes" id="UP000038010">
    <property type="component" value="Unassembled WGS sequence"/>
</dbReference>
<dbReference type="PANTHER" id="PTHR11937">
    <property type="entry name" value="ACTIN"/>
    <property type="match status" value="1"/>
</dbReference>
<feature type="compositionally biased region" description="Low complexity" evidence="2">
    <location>
        <begin position="1265"/>
        <end position="1276"/>
    </location>
</feature>
<feature type="region of interest" description="Disordered" evidence="2">
    <location>
        <begin position="2316"/>
        <end position="2414"/>
    </location>
</feature>
<feature type="region of interest" description="Disordered" evidence="2">
    <location>
        <begin position="913"/>
        <end position="996"/>
    </location>
</feature>
<feature type="compositionally biased region" description="Polar residues" evidence="2">
    <location>
        <begin position="1121"/>
        <end position="1136"/>
    </location>
</feature>
<feature type="region of interest" description="Disordered" evidence="2">
    <location>
        <begin position="1109"/>
        <end position="1168"/>
    </location>
</feature>